<feature type="signal peptide" evidence="1">
    <location>
        <begin position="1"/>
        <end position="32"/>
    </location>
</feature>
<dbReference type="GO" id="GO:0052717">
    <property type="term" value="F:tRNA-specific adenosine-34 deaminase activity"/>
    <property type="evidence" value="ECO:0007669"/>
    <property type="project" value="TreeGrafter"/>
</dbReference>
<dbReference type="AlphaFoldDB" id="A0A9P8UQ55"/>
<keyword evidence="1" id="KW-0732">Signal</keyword>
<dbReference type="InterPro" id="IPR002125">
    <property type="entry name" value="CMP_dCMP_dom"/>
</dbReference>
<evidence type="ECO:0000313" key="3">
    <source>
        <dbReference type="EMBL" id="KAH6656199.1"/>
    </source>
</evidence>
<evidence type="ECO:0000256" key="1">
    <source>
        <dbReference type="SAM" id="SignalP"/>
    </source>
</evidence>
<dbReference type="EMBL" id="JAGPXC010000002">
    <property type="protein sequence ID" value="KAH6656199.1"/>
    <property type="molecule type" value="Genomic_DNA"/>
</dbReference>
<evidence type="ECO:0000313" key="4">
    <source>
        <dbReference type="Proteomes" id="UP000758603"/>
    </source>
</evidence>
<gene>
    <name evidence="3" type="ORF">BKA67DRAFT_551220</name>
</gene>
<dbReference type="InterPro" id="IPR016193">
    <property type="entry name" value="Cytidine_deaminase-like"/>
</dbReference>
<protein>
    <submittedName>
        <fullName evidence="3">Cytidine deaminase-like protein</fullName>
    </submittedName>
</protein>
<organism evidence="3 4">
    <name type="scientific">Truncatella angustata</name>
    <dbReference type="NCBI Taxonomy" id="152316"/>
    <lineage>
        <taxon>Eukaryota</taxon>
        <taxon>Fungi</taxon>
        <taxon>Dikarya</taxon>
        <taxon>Ascomycota</taxon>
        <taxon>Pezizomycotina</taxon>
        <taxon>Sordariomycetes</taxon>
        <taxon>Xylariomycetidae</taxon>
        <taxon>Amphisphaeriales</taxon>
        <taxon>Sporocadaceae</taxon>
        <taxon>Truncatella</taxon>
    </lineage>
</organism>
<dbReference type="Gene3D" id="3.40.140.10">
    <property type="entry name" value="Cytidine Deaminase, domain 2"/>
    <property type="match status" value="1"/>
</dbReference>
<feature type="domain" description="CMP/dCMP-type deaminase" evidence="2">
    <location>
        <begin position="59"/>
        <end position="197"/>
    </location>
</feature>
<accession>A0A9P8UQ55</accession>
<feature type="chain" id="PRO_5040217739" evidence="1">
    <location>
        <begin position="33"/>
        <end position="246"/>
    </location>
</feature>
<dbReference type="PANTHER" id="PTHR11079:SF203">
    <property type="entry name" value="CMP_DCMP-TYPE DEAMINASE DOMAIN-CONTAINING PROTEIN"/>
    <property type="match status" value="1"/>
</dbReference>
<dbReference type="PANTHER" id="PTHR11079">
    <property type="entry name" value="CYTOSINE DEAMINASE FAMILY MEMBER"/>
    <property type="match status" value="1"/>
</dbReference>
<comment type="caution">
    <text evidence="3">The sequence shown here is derived from an EMBL/GenBank/DDBJ whole genome shotgun (WGS) entry which is preliminary data.</text>
</comment>
<evidence type="ECO:0000259" key="2">
    <source>
        <dbReference type="PROSITE" id="PS51747"/>
    </source>
</evidence>
<dbReference type="OrthoDB" id="408702at2759"/>
<dbReference type="CDD" id="cd01285">
    <property type="entry name" value="nucleoside_deaminase"/>
    <property type="match status" value="1"/>
</dbReference>
<dbReference type="RefSeq" id="XP_045960433.1">
    <property type="nucleotide sequence ID" value="XM_046101726.1"/>
</dbReference>
<reference evidence="3" key="1">
    <citation type="journal article" date="2021" name="Nat. Commun.">
        <title>Genetic determinants of endophytism in the Arabidopsis root mycobiome.</title>
        <authorList>
            <person name="Mesny F."/>
            <person name="Miyauchi S."/>
            <person name="Thiergart T."/>
            <person name="Pickel B."/>
            <person name="Atanasova L."/>
            <person name="Karlsson M."/>
            <person name="Huettel B."/>
            <person name="Barry K.W."/>
            <person name="Haridas S."/>
            <person name="Chen C."/>
            <person name="Bauer D."/>
            <person name="Andreopoulos W."/>
            <person name="Pangilinan J."/>
            <person name="LaButti K."/>
            <person name="Riley R."/>
            <person name="Lipzen A."/>
            <person name="Clum A."/>
            <person name="Drula E."/>
            <person name="Henrissat B."/>
            <person name="Kohler A."/>
            <person name="Grigoriev I.V."/>
            <person name="Martin F.M."/>
            <person name="Hacquard S."/>
        </authorList>
    </citation>
    <scope>NUCLEOTIDE SEQUENCE</scope>
    <source>
        <strain evidence="3">MPI-SDFR-AT-0073</strain>
    </source>
</reference>
<dbReference type="GO" id="GO:0002100">
    <property type="term" value="P:tRNA wobble adenosine to inosine editing"/>
    <property type="evidence" value="ECO:0007669"/>
    <property type="project" value="TreeGrafter"/>
</dbReference>
<dbReference type="SUPFAM" id="SSF53927">
    <property type="entry name" value="Cytidine deaminase-like"/>
    <property type="match status" value="1"/>
</dbReference>
<dbReference type="Pfam" id="PF00383">
    <property type="entry name" value="dCMP_cyt_deam_1"/>
    <property type="match status" value="1"/>
</dbReference>
<dbReference type="Proteomes" id="UP000758603">
    <property type="component" value="Unassembled WGS sequence"/>
</dbReference>
<sequence>MTEEPCHTNSRMPLSTTMWLTILNIALASACGQQYVMSMPVLQGNIGGMAGQQEPIPPSTRAHWMRQANIALGAPCPFAGFGSVIVNHTANAGLGDLVCSGVNGNRETGNPILHGEVAAINNCTTILTDPNGPYKLSPREATEAFTSLSIYTNAESCPMCASAIRWAGFKEYVYGTSIDKLVKSGWHQMNISSQEIFDRSNTLAHSTVLIGHVLANETDPYFRWQFAPGTPCPEGCSRLVDGCHAD</sequence>
<dbReference type="GeneID" id="70130618"/>
<dbReference type="PROSITE" id="PS51747">
    <property type="entry name" value="CYT_DCMP_DEAMINASES_2"/>
    <property type="match status" value="1"/>
</dbReference>
<proteinExistence type="predicted"/>
<name>A0A9P8UQ55_9PEZI</name>
<keyword evidence="4" id="KW-1185">Reference proteome</keyword>